<dbReference type="InterPro" id="IPR000160">
    <property type="entry name" value="GGDEF_dom"/>
</dbReference>
<keyword evidence="6" id="KW-1185">Reference proteome</keyword>
<dbReference type="GO" id="GO:0043709">
    <property type="term" value="P:cell adhesion involved in single-species biofilm formation"/>
    <property type="evidence" value="ECO:0007669"/>
    <property type="project" value="TreeGrafter"/>
</dbReference>
<keyword evidence="3" id="KW-0472">Membrane</keyword>
<feature type="domain" description="GGDEF" evidence="4">
    <location>
        <begin position="160"/>
        <end position="280"/>
    </location>
</feature>
<dbReference type="GO" id="GO:0005886">
    <property type="term" value="C:plasma membrane"/>
    <property type="evidence" value="ECO:0007669"/>
    <property type="project" value="TreeGrafter"/>
</dbReference>
<dbReference type="NCBIfam" id="TIGR00254">
    <property type="entry name" value="GGDEF"/>
    <property type="match status" value="1"/>
</dbReference>
<dbReference type="SMART" id="SM00267">
    <property type="entry name" value="GGDEF"/>
    <property type="match status" value="1"/>
</dbReference>
<feature type="transmembrane region" description="Helical" evidence="3">
    <location>
        <begin position="7"/>
        <end position="24"/>
    </location>
</feature>
<comment type="catalytic activity">
    <reaction evidence="2">
        <text>2 GTP = 3',3'-c-di-GMP + 2 diphosphate</text>
        <dbReference type="Rhea" id="RHEA:24898"/>
        <dbReference type="ChEBI" id="CHEBI:33019"/>
        <dbReference type="ChEBI" id="CHEBI:37565"/>
        <dbReference type="ChEBI" id="CHEBI:58805"/>
        <dbReference type="EC" id="2.7.7.65"/>
    </reaction>
</comment>
<evidence type="ECO:0000313" key="5">
    <source>
        <dbReference type="EMBL" id="MBE0348333.1"/>
    </source>
</evidence>
<keyword evidence="3" id="KW-0812">Transmembrane</keyword>
<dbReference type="AlphaFoldDB" id="A0A8I0T6I5"/>
<comment type="caution">
    <text evidence="5">The sequence shown here is derived from an EMBL/GenBank/DDBJ whole genome shotgun (WGS) entry which is preliminary data.</text>
</comment>
<dbReference type="EMBL" id="AQHF01000033">
    <property type="protein sequence ID" value="MBE0348333.1"/>
    <property type="molecule type" value="Genomic_DNA"/>
</dbReference>
<dbReference type="Pfam" id="PF00990">
    <property type="entry name" value="GGDEF"/>
    <property type="match status" value="1"/>
</dbReference>
<reference evidence="5 6" key="1">
    <citation type="submission" date="2015-06" db="EMBL/GenBank/DDBJ databases">
        <title>Genome sequence of Pseudoalteromonas peptidolytica.</title>
        <authorList>
            <person name="Xie B.-B."/>
            <person name="Rong J.-C."/>
            <person name="Qin Q.-L."/>
            <person name="Zhang Y.-Z."/>
        </authorList>
    </citation>
    <scope>NUCLEOTIDE SEQUENCE [LARGE SCALE GENOMIC DNA]</scope>
    <source>
        <strain evidence="5 6">F12-50-A1</strain>
    </source>
</reference>
<protein>
    <recommendedName>
        <fullName evidence="1">diguanylate cyclase</fullName>
        <ecNumber evidence="1">2.7.7.65</ecNumber>
    </recommendedName>
</protein>
<evidence type="ECO:0000256" key="1">
    <source>
        <dbReference type="ARBA" id="ARBA00012528"/>
    </source>
</evidence>
<evidence type="ECO:0000256" key="2">
    <source>
        <dbReference type="ARBA" id="ARBA00034247"/>
    </source>
</evidence>
<dbReference type="Proteomes" id="UP000660708">
    <property type="component" value="Unassembled WGS sequence"/>
</dbReference>
<accession>A0A8I0T6I5</accession>
<organism evidence="5 6">
    <name type="scientific">Pseudoalteromonas peptidolytica F12-50-A1</name>
    <dbReference type="NCBI Taxonomy" id="1315280"/>
    <lineage>
        <taxon>Bacteria</taxon>
        <taxon>Pseudomonadati</taxon>
        <taxon>Pseudomonadota</taxon>
        <taxon>Gammaproteobacteria</taxon>
        <taxon>Alteromonadales</taxon>
        <taxon>Pseudoalteromonadaceae</taxon>
        <taxon>Pseudoalteromonas</taxon>
    </lineage>
</organism>
<gene>
    <name evidence="5" type="ORF">PPEP_b0031</name>
</gene>
<dbReference type="EC" id="2.7.7.65" evidence="1"/>
<dbReference type="InterPro" id="IPR029787">
    <property type="entry name" value="Nucleotide_cyclase"/>
</dbReference>
<sequence>MIKTAVPLLLFWIVNIALAVFMYTNGHTDYESFEELFWFAVSFTLFFIITKEVVNKLLRVALLVYSVGLLLDIFDSFIGNTNLPILGLDTSLKNLGFLLISVGFYRMIKEKRKDVYKLKAEVERRRQLEQQMRYEANHDSMTGVGSRKACFEGLQAHKFAGLWLLYLDVDNFKQVNDTYGHHVGDKVLISFTQNMQQYFGLSHCFRIGGDEFIAYVDCELPNLDEIRSALLNGLLEYNINVSIGQVMVDPAKQADLLIHEADKQMYGDKKGKSLRSSSRG</sequence>
<evidence type="ECO:0000256" key="3">
    <source>
        <dbReference type="SAM" id="Phobius"/>
    </source>
</evidence>
<dbReference type="PANTHER" id="PTHR45138:SF9">
    <property type="entry name" value="DIGUANYLATE CYCLASE DGCM-RELATED"/>
    <property type="match status" value="1"/>
</dbReference>
<feature type="transmembrane region" description="Helical" evidence="3">
    <location>
        <begin position="91"/>
        <end position="108"/>
    </location>
</feature>
<dbReference type="InterPro" id="IPR050469">
    <property type="entry name" value="Diguanylate_Cyclase"/>
</dbReference>
<dbReference type="RefSeq" id="WP_225740798.1">
    <property type="nucleotide sequence ID" value="NZ_AQHF01000033.1"/>
</dbReference>
<dbReference type="CDD" id="cd01949">
    <property type="entry name" value="GGDEF"/>
    <property type="match status" value="1"/>
</dbReference>
<dbReference type="GO" id="GO:0052621">
    <property type="term" value="F:diguanylate cyclase activity"/>
    <property type="evidence" value="ECO:0007669"/>
    <property type="project" value="UniProtKB-EC"/>
</dbReference>
<dbReference type="SUPFAM" id="SSF55073">
    <property type="entry name" value="Nucleotide cyclase"/>
    <property type="match status" value="1"/>
</dbReference>
<dbReference type="PROSITE" id="PS50887">
    <property type="entry name" value="GGDEF"/>
    <property type="match status" value="1"/>
</dbReference>
<feature type="transmembrane region" description="Helical" evidence="3">
    <location>
        <begin position="36"/>
        <end position="54"/>
    </location>
</feature>
<proteinExistence type="predicted"/>
<evidence type="ECO:0000259" key="4">
    <source>
        <dbReference type="PROSITE" id="PS50887"/>
    </source>
</evidence>
<name>A0A8I0T6I5_9GAMM</name>
<dbReference type="GO" id="GO:1902201">
    <property type="term" value="P:negative regulation of bacterial-type flagellum-dependent cell motility"/>
    <property type="evidence" value="ECO:0007669"/>
    <property type="project" value="TreeGrafter"/>
</dbReference>
<dbReference type="PANTHER" id="PTHR45138">
    <property type="entry name" value="REGULATORY COMPONENTS OF SENSORY TRANSDUCTION SYSTEM"/>
    <property type="match status" value="1"/>
</dbReference>
<feature type="transmembrane region" description="Helical" evidence="3">
    <location>
        <begin position="61"/>
        <end position="79"/>
    </location>
</feature>
<evidence type="ECO:0000313" key="6">
    <source>
        <dbReference type="Proteomes" id="UP000660708"/>
    </source>
</evidence>
<dbReference type="Gene3D" id="3.30.70.270">
    <property type="match status" value="1"/>
</dbReference>
<dbReference type="InterPro" id="IPR043128">
    <property type="entry name" value="Rev_trsase/Diguanyl_cyclase"/>
</dbReference>
<keyword evidence="3" id="KW-1133">Transmembrane helix</keyword>